<accession>A0ABS5B4T2</accession>
<evidence type="ECO:0000313" key="2">
    <source>
        <dbReference type="Proteomes" id="UP001519296"/>
    </source>
</evidence>
<evidence type="ECO:0000313" key="1">
    <source>
        <dbReference type="EMBL" id="MBP2623843.1"/>
    </source>
</evidence>
<organism evidence="1 2">
    <name type="scientific">Streptococcus oricebi</name>
    <dbReference type="NCBI Taxonomy" id="1547447"/>
    <lineage>
        <taxon>Bacteria</taxon>
        <taxon>Bacillati</taxon>
        <taxon>Bacillota</taxon>
        <taxon>Bacilli</taxon>
        <taxon>Lactobacillales</taxon>
        <taxon>Streptococcaceae</taxon>
        <taxon>Streptococcus</taxon>
    </lineage>
</organism>
<sequence length="111" mass="12278">MNTDINEIQDRYTAPTVQYESSNISAVLEQLKTAVTLIETTIPANISSVESSDSLWSGQAKEQYLGLKDFIKQYQGDFSTSVKELKEAVEGLETLLNSTSQANVRKEIDNG</sequence>
<dbReference type="EMBL" id="PRDG01000004">
    <property type="protein sequence ID" value="MBP2623843.1"/>
    <property type="molecule type" value="Genomic_DNA"/>
</dbReference>
<protein>
    <recommendedName>
        <fullName evidence="3">WXG100 family type VII secretion target</fullName>
    </recommendedName>
</protein>
<reference evidence="1 2" key="1">
    <citation type="submission" date="2018-02" db="EMBL/GenBank/DDBJ databases">
        <title>Draft genome sequence of Streptococcus oricebi CCUG 70868T type strain.</title>
        <authorList>
            <person name="Mendez V."/>
            <person name="Salva-Serra F."/>
            <person name="Jaen-Luchoro D."/>
            <person name="Gonzales-Siles L."/>
            <person name="Karlsson R."/>
            <person name="Engstrom-Jakobsson H."/>
            <person name="Busquets A."/>
            <person name="Gomila M."/>
            <person name="Pineiro-Iglesias B."/>
            <person name="Bennasar-Figueras A."/>
            <person name="Seeger M."/>
            <person name="Moore E."/>
        </authorList>
    </citation>
    <scope>NUCLEOTIDE SEQUENCE [LARGE SCALE GENOMIC DNA]</scope>
    <source>
        <strain evidence="1 2">CCUG 70868</strain>
    </source>
</reference>
<dbReference type="Proteomes" id="UP001519296">
    <property type="component" value="Unassembled WGS sequence"/>
</dbReference>
<gene>
    <name evidence="1" type="ORF">C4K46_07820</name>
</gene>
<name>A0ABS5B4T2_9STRE</name>
<comment type="caution">
    <text evidence="1">The sequence shown here is derived from an EMBL/GenBank/DDBJ whole genome shotgun (WGS) entry which is preliminary data.</text>
</comment>
<proteinExistence type="predicted"/>
<dbReference type="RefSeq" id="WP_209628336.1">
    <property type="nucleotide sequence ID" value="NZ_PRDG01000004.1"/>
</dbReference>
<evidence type="ECO:0008006" key="3">
    <source>
        <dbReference type="Google" id="ProtNLM"/>
    </source>
</evidence>
<keyword evidence="2" id="KW-1185">Reference proteome</keyword>